<dbReference type="Pfam" id="PF03602">
    <property type="entry name" value="Cons_hypoth95"/>
    <property type="match status" value="1"/>
</dbReference>
<evidence type="ECO:0000256" key="1">
    <source>
        <dbReference type="ARBA" id="ARBA00022603"/>
    </source>
</evidence>
<dbReference type="InterPro" id="IPR004398">
    <property type="entry name" value="RNA_MeTrfase_RsmD"/>
</dbReference>
<dbReference type="AlphaFoldDB" id="A0A0U5BTR5"/>
<dbReference type="SUPFAM" id="SSF53335">
    <property type="entry name" value="S-adenosyl-L-methionine-dependent methyltransferases"/>
    <property type="match status" value="1"/>
</dbReference>
<gene>
    <name evidence="3" type="ORF">MalAC0309_0957</name>
</gene>
<dbReference type="EMBL" id="AP017315">
    <property type="protein sequence ID" value="BAU31821.1"/>
    <property type="molecule type" value="Genomic_DNA"/>
</dbReference>
<sequence length="198" mass="21068">MENVTRLIAGFAGSLTLSVPKSGTRPTSDRVREAIFSALEARDLIDGARVVDLYAGSGALGLEAASRGAESVVLVEKAASAARVCQANARLVEQQAARFGVDPAPRIRVVTRAARSAVETLEGPVDLVFIDPPYEAGAAEVDELLVALVPHLAADAVVALERSSRSTPPAEVRRLVLDRTARYGETVVHWMRRVTEEG</sequence>
<keyword evidence="1 3" id="KW-0489">Methyltransferase</keyword>
<name>A0A0U5BTR5_9MICO</name>
<dbReference type="KEGG" id="malk:MalAC0309_0957"/>
<dbReference type="PIRSF" id="PIRSF004553">
    <property type="entry name" value="CHP00095"/>
    <property type="match status" value="1"/>
</dbReference>
<protein>
    <submittedName>
        <fullName evidence="3">Putative DNA methylase</fullName>
    </submittedName>
</protein>
<dbReference type="GO" id="GO:0008168">
    <property type="term" value="F:methyltransferase activity"/>
    <property type="evidence" value="ECO:0007669"/>
    <property type="project" value="UniProtKB-KW"/>
</dbReference>
<dbReference type="InterPro" id="IPR002052">
    <property type="entry name" value="DNA_methylase_N6_adenine_CS"/>
</dbReference>
<dbReference type="PROSITE" id="PS00092">
    <property type="entry name" value="N6_MTASE"/>
    <property type="match status" value="1"/>
</dbReference>
<dbReference type="Gene3D" id="3.40.50.150">
    <property type="entry name" value="Vaccinia Virus protein VP39"/>
    <property type="match status" value="1"/>
</dbReference>
<reference evidence="4" key="1">
    <citation type="submission" date="2015-12" db="EMBL/GenBank/DDBJ databases">
        <authorList>
            <person name="Shamseldin A."/>
            <person name="Moawad H."/>
            <person name="Abd El-Rahim W.M."/>
            <person name="Sadowsky M.J."/>
        </authorList>
    </citation>
    <scope>NUCLEOTIDE SEQUENCE [LARGE SCALE GENOMIC DNA]</scope>
    <source>
        <strain evidence="4">JAM AC0309</strain>
    </source>
</reference>
<dbReference type="Proteomes" id="UP000218965">
    <property type="component" value="Chromosome"/>
</dbReference>
<proteinExistence type="predicted"/>
<dbReference type="InterPro" id="IPR029063">
    <property type="entry name" value="SAM-dependent_MTases_sf"/>
</dbReference>
<dbReference type="GO" id="GO:0031167">
    <property type="term" value="P:rRNA methylation"/>
    <property type="evidence" value="ECO:0007669"/>
    <property type="project" value="InterPro"/>
</dbReference>
<organism evidence="3 4">
    <name type="scientific">Microcella alkaliphila</name>
    <dbReference type="NCBI Taxonomy" id="279828"/>
    <lineage>
        <taxon>Bacteria</taxon>
        <taxon>Bacillati</taxon>
        <taxon>Actinomycetota</taxon>
        <taxon>Actinomycetes</taxon>
        <taxon>Micrococcales</taxon>
        <taxon>Microbacteriaceae</taxon>
        <taxon>Microcella</taxon>
    </lineage>
</organism>
<keyword evidence="2" id="KW-0808">Transferase</keyword>
<dbReference type="PANTHER" id="PTHR43542">
    <property type="entry name" value="METHYLTRANSFERASE"/>
    <property type="match status" value="1"/>
</dbReference>
<dbReference type="PANTHER" id="PTHR43542:SF1">
    <property type="entry name" value="METHYLTRANSFERASE"/>
    <property type="match status" value="1"/>
</dbReference>
<dbReference type="GO" id="GO:0003676">
    <property type="term" value="F:nucleic acid binding"/>
    <property type="evidence" value="ECO:0007669"/>
    <property type="project" value="InterPro"/>
</dbReference>
<evidence type="ECO:0000313" key="4">
    <source>
        <dbReference type="Proteomes" id="UP000218965"/>
    </source>
</evidence>
<accession>A0A0U5BTR5</accession>
<dbReference type="CDD" id="cd02440">
    <property type="entry name" value="AdoMet_MTases"/>
    <property type="match status" value="1"/>
</dbReference>
<reference evidence="3 4" key="2">
    <citation type="submission" date="2016-01" db="EMBL/GenBank/DDBJ databases">
        <title>Microcella alkaliphila JAM AC0309 whole genome shotgun sequence.</title>
        <authorList>
            <person name="Kurata A."/>
            <person name="Hirose Y."/>
            <person name="Kishimoto N."/>
            <person name="Kobayashi T."/>
        </authorList>
    </citation>
    <scope>NUCLEOTIDE SEQUENCE [LARGE SCALE GENOMIC DNA]</scope>
    <source>
        <strain evidence="3 4">JAM AC0309</strain>
    </source>
</reference>
<evidence type="ECO:0000313" key="3">
    <source>
        <dbReference type="EMBL" id="BAU31821.1"/>
    </source>
</evidence>
<evidence type="ECO:0000256" key="2">
    <source>
        <dbReference type="ARBA" id="ARBA00022679"/>
    </source>
</evidence>